<evidence type="ECO:0000256" key="3">
    <source>
        <dbReference type="ARBA" id="ARBA00022691"/>
    </source>
</evidence>
<dbReference type="RefSeq" id="WP_109347168.1">
    <property type="nucleotide sequence ID" value="NZ_CP029343.1"/>
</dbReference>
<keyword evidence="4" id="KW-1133">Transmembrane helix</keyword>
<dbReference type="KEGG" id="mtim:DIR46_22110"/>
<keyword evidence="1 6" id="KW-0489">Methyltransferase</keyword>
<keyword evidence="2 6" id="KW-0808">Transferase</keyword>
<dbReference type="AlphaFoldDB" id="A0A2S2DNA5"/>
<gene>
    <name evidence="6" type="ORF">DIR46_22110</name>
</gene>
<dbReference type="PANTHER" id="PTHR13610:SF9">
    <property type="entry name" value="FI06469P"/>
    <property type="match status" value="1"/>
</dbReference>
<evidence type="ECO:0000256" key="1">
    <source>
        <dbReference type="ARBA" id="ARBA00022603"/>
    </source>
</evidence>
<feature type="domain" description="Methyltransferase" evidence="5">
    <location>
        <begin position="146"/>
        <end position="234"/>
    </location>
</feature>
<dbReference type="OrthoDB" id="5611641at2"/>
<evidence type="ECO:0000313" key="7">
    <source>
        <dbReference type="Proteomes" id="UP000245820"/>
    </source>
</evidence>
<keyword evidence="4" id="KW-0472">Membrane</keyword>
<sequence>MAPTLPTTPPPAPDLAPRLLRFPAVRALLIQVAAFPLTLAIVYLLASSGLVLSYWHVALVQGVLAALLSWWRGLASWWRAIQFAFPLALLGASALAIPPAAFLAIFLFLLLLYWSTYRTQVPYYPSGRTVWEAVADALPQGRPVRVIDIGSGVGGLVLELQRRRPESRIEGIELAPLPWLASHLRALATRSRARFTRGDYEKLDLGDYDAVFAYLSPAAMSALWRKAAREMRPGSMLFSYEFIIEDRPPSRVIHPAVGGPALYMWDF</sequence>
<accession>A0A2S2DNA5</accession>
<dbReference type="GO" id="GO:0032259">
    <property type="term" value="P:methylation"/>
    <property type="evidence" value="ECO:0007669"/>
    <property type="project" value="UniProtKB-KW"/>
</dbReference>
<dbReference type="InterPro" id="IPR026170">
    <property type="entry name" value="FAM173A/B"/>
</dbReference>
<dbReference type="PANTHER" id="PTHR13610">
    <property type="entry name" value="METHYLTRANSFERASE DOMAIN-CONTAINING PROTEIN"/>
    <property type="match status" value="1"/>
</dbReference>
<dbReference type="SUPFAM" id="SSF53335">
    <property type="entry name" value="S-adenosyl-L-methionine-dependent methyltransferases"/>
    <property type="match status" value="1"/>
</dbReference>
<keyword evidence="4" id="KW-0812">Transmembrane</keyword>
<dbReference type="Proteomes" id="UP000245820">
    <property type="component" value="Chromosome"/>
</dbReference>
<dbReference type="InterPro" id="IPR041698">
    <property type="entry name" value="Methyltransf_25"/>
</dbReference>
<name>A0A2S2DNA5_9BURK</name>
<dbReference type="CDD" id="cd02440">
    <property type="entry name" value="AdoMet_MTases"/>
    <property type="match status" value="1"/>
</dbReference>
<dbReference type="InterPro" id="IPR029063">
    <property type="entry name" value="SAM-dependent_MTases_sf"/>
</dbReference>
<feature type="transmembrane region" description="Helical" evidence="4">
    <location>
        <begin position="83"/>
        <end position="114"/>
    </location>
</feature>
<dbReference type="GO" id="GO:0016279">
    <property type="term" value="F:protein-lysine N-methyltransferase activity"/>
    <property type="evidence" value="ECO:0007669"/>
    <property type="project" value="InterPro"/>
</dbReference>
<proteinExistence type="predicted"/>
<reference evidence="6 7" key="1">
    <citation type="submission" date="2018-05" db="EMBL/GenBank/DDBJ databases">
        <title>Complete genome sequence of Massilia oculi sp. nov. CCUG 43427T (=DSM 26321T), the type strain of M. oculi, and comparison with genome sequences of other Massilia strains.</title>
        <authorList>
            <person name="Zhu B."/>
        </authorList>
    </citation>
    <scope>NUCLEOTIDE SEQUENCE [LARGE SCALE GENOMIC DNA]</scope>
    <source>
        <strain evidence="6 7">CCUG 43427</strain>
    </source>
</reference>
<dbReference type="EMBL" id="CP029343">
    <property type="protein sequence ID" value="AWL06865.1"/>
    <property type="molecule type" value="Genomic_DNA"/>
</dbReference>
<organism evidence="6 7">
    <name type="scientific">Massilia oculi</name>
    <dbReference type="NCBI Taxonomy" id="945844"/>
    <lineage>
        <taxon>Bacteria</taxon>
        <taxon>Pseudomonadati</taxon>
        <taxon>Pseudomonadota</taxon>
        <taxon>Betaproteobacteria</taxon>
        <taxon>Burkholderiales</taxon>
        <taxon>Oxalobacteraceae</taxon>
        <taxon>Telluria group</taxon>
        <taxon>Massilia</taxon>
    </lineage>
</organism>
<feature type="transmembrane region" description="Helical" evidence="4">
    <location>
        <begin position="27"/>
        <end position="46"/>
    </location>
</feature>
<protein>
    <submittedName>
        <fullName evidence="6">SAM-dependent methyltransferase</fullName>
    </submittedName>
</protein>
<dbReference type="Gene3D" id="3.40.50.150">
    <property type="entry name" value="Vaccinia Virus protein VP39"/>
    <property type="match status" value="1"/>
</dbReference>
<evidence type="ECO:0000259" key="5">
    <source>
        <dbReference type="Pfam" id="PF13649"/>
    </source>
</evidence>
<dbReference type="Pfam" id="PF13649">
    <property type="entry name" value="Methyltransf_25"/>
    <property type="match status" value="1"/>
</dbReference>
<feature type="transmembrane region" description="Helical" evidence="4">
    <location>
        <begin position="52"/>
        <end position="71"/>
    </location>
</feature>
<keyword evidence="3" id="KW-0949">S-adenosyl-L-methionine</keyword>
<evidence type="ECO:0000256" key="4">
    <source>
        <dbReference type="SAM" id="Phobius"/>
    </source>
</evidence>
<evidence type="ECO:0000256" key="2">
    <source>
        <dbReference type="ARBA" id="ARBA00022679"/>
    </source>
</evidence>
<keyword evidence="7" id="KW-1185">Reference proteome</keyword>
<evidence type="ECO:0000313" key="6">
    <source>
        <dbReference type="EMBL" id="AWL06865.1"/>
    </source>
</evidence>